<accession>A0A1F5KAZ6</accession>
<dbReference type="AlphaFoldDB" id="A0A1F5KAZ6"/>
<protein>
    <submittedName>
        <fullName evidence="2">Uncharacterized protein</fullName>
    </submittedName>
</protein>
<organism evidence="2 3">
    <name type="scientific">Candidatus Daviesbacteria bacterium RIFCSPHIGHO2_12_FULL_37_11</name>
    <dbReference type="NCBI Taxonomy" id="1797777"/>
    <lineage>
        <taxon>Bacteria</taxon>
        <taxon>Candidatus Daviesiibacteriota</taxon>
    </lineage>
</organism>
<name>A0A1F5KAZ6_9BACT</name>
<gene>
    <name evidence="2" type="ORF">A3F00_05230</name>
</gene>
<proteinExistence type="predicted"/>
<comment type="caution">
    <text evidence="2">The sequence shown here is derived from an EMBL/GenBank/DDBJ whole genome shotgun (WGS) entry which is preliminary data.</text>
</comment>
<dbReference type="EMBL" id="MFDE01000037">
    <property type="protein sequence ID" value="OGE37781.1"/>
    <property type="molecule type" value="Genomic_DNA"/>
</dbReference>
<feature type="compositionally biased region" description="Polar residues" evidence="1">
    <location>
        <begin position="50"/>
        <end position="61"/>
    </location>
</feature>
<reference evidence="2 3" key="1">
    <citation type="journal article" date="2016" name="Nat. Commun.">
        <title>Thousands of microbial genomes shed light on interconnected biogeochemical processes in an aquifer system.</title>
        <authorList>
            <person name="Anantharaman K."/>
            <person name="Brown C.T."/>
            <person name="Hug L.A."/>
            <person name="Sharon I."/>
            <person name="Castelle C.J."/>
            <person name="Probst A.J."/>
            <person name="Thomas B.C."/>
            <person name="Singh A."/>
            <person name="Wilkins M.J."/>
            <person name="Karaoz U."/>
            <person name="Brodie E.L."/>
            <person name="Williams K.H."/>
            <person name="Hubbard S.S."/>
            <person name="Banfield J.F."/>
        </authorList>
    </citation>
    <scope>NUCLEOTIDE SEQUENCE [LARGE SCALE GENOMIC DNA]</scope>
</reference>
<feature type="region of interest" description="Disordered" evidence="1">
    <location>
        <begin position="37"/>
        <end position="138"/>
    </location>
</feature>
<dbReference type="Proteomes" id="UP000176527">
    <property type="component" value="Unassembled WGS sequence"/>
</dbReference>
<feature type="compositionally biased region" description="Low complexity" evidence="1">
    <location>
        <begin position="67"/>
        <end position="117"/>
    </location>
</feature>
<sequence>MENIRPRLLTGSLVVILIGVVLGSIFFISSLVPDSSKTEISAFPTPNPDELSSPNDISPSSGDVAGTQTSPSPTKKPVPTAAKAKPTSTPAPTAAPTVAPTSTPAPTSEQTATPTPTNVEPSSTTAESPTPNISPTSG</sequence>
<evidence type="ECO:0000256" key="1">
    <source>
        <dbReference type="SAM" id="MobiDB-lite"/>
    </source>
</evidence>
<evidence type="ECO:0000313" key="2">
    <source>
        <dbReference type="EMBL" id="OGE37781.1"/>
    </source>
</evidence>
<feature type="compositionally biased region" description="Polar residues" evidence="1">
    <location>
        <begin position="118"/>
        <end position="138"/>
    </location>
</feature>
<evidence type="ECO:0000313" key="3">
    <source>
        <dbReference type="Proteomes" id="UP000176527"/>
    </source>
</evidence>